<comment type="caution">
    <text evidence="7">The sequence shown here is derived from an EMBL/GenBank/DDBJ whole genome shotgun (WGS) entry which is preliminary data.</text>
</comment>
<sequence length="452" mass="48533">MMTNDGRGQLGPIRDLAVYWLPLTTLKANPKNARTHSKRQLTALAQCIREVGFTNPVIIDEDGMILAGHARVGAATMLGFDTIPVIRIDALSEAQRRAYVLADNKLAERAGWDRDMLAVELGELSVLLPNLDLSLDLTGFEAGEIDVILSDHDEAAQPKGEDAAGPGSETPVSRAGDIWRLGRHRILCADARDPASLSALLGDEQADLVFTDPPYTVPSEGDVVGHRCIERGEFAMARGGPSGAEFHDCLAEVLGRAVTVTRAGSLHYVAVDWRHVADLIDMGKGIYSGLADICVWTKSSHGHGSLYRSQHLLFAVFEVGPRALPTTGEIGRVGCAGRGRSNVWTHAAADAIRAGRGEPAIHTTVKPVALVADAIKDVTSRHAIVLDPFGGRGTTLIAAERTGRRARLLEIEPRHVDVTIRRFESLTKVDAVHARTGLTFAEEAGLRGGPVH</sequence>
<dbReference type="Pfam" id="PF02195">
    <property type="entry name" value="ParB_N"/>
    <property type="match status" value="1"/>
</dbReference>
<evidence type="ECO:0000256" key="1">
    <source>
        <dbReference type="ARBA" id="ARBA00006594"/>
    </source>
</evidence>
<evidence type="ECO:0000313" key="7">
    <source>
        <dbReference type="EMBL" id="RAI43794.1"/>
    </source>
</evidence>
<reference evidence="7 8" key="1">
    <citation type="submission" date="2017-07" db="EMBL/GenBank/DDBJ databases">
        <title>Draft Genome Sequences of Select Purple Nonsulfur Bacteria.</title>
        <authorList>
            <person name="Lasarre B."/>
            <person name="Mckinlay J.B."/>
        </authorList>
    </citation>
    <scope>NUCLEOTIDE SEQUENCE [LARGE SCALE GENOMIC DNA]</scope>
    <source>
        <strain evidence="7 8">DSM 5909</strain>
    </source>
</reference>
<name>A0A327L0J8_9BRAD</name>
<dbReference type="InterPro" id="IPR002052">
    <property type="entry name" value="DNA_methylase_N6_adenine_CS"/>
</dbReference>
<organism evidence="7 8">
    <name type="scientific">Rhodoplanes roseus</name>
    <dbReference type="NCBI Taxonomy" id="29409"/>
    <lineage>
        <taxon>Bacteria</taxon>
        <taxon>Pseudomonadati</taxon>
        <taxon>Pseudomonadota</taxon>
        <taxon>Alphaproteobacteria</taxon>
        <taxon>Hyphomicrobiales</taxon>
        <taxon>Nitrobacteraceae</taxon>
        <taxon>Rhodoplanes</taxon>
    </lineage>
</organism>
<dbReference type="InterPro" id="IPR002941">
    <property type="entry name" value="DNA_methylase_N4/N6"/>
</dbReference>
<proteinExistence type="inferred from homology"/>
<dbReference type="GO" id="GO:0009007">
    <property type="term" value="F:site-specific DNA-methyltransferase (adenine-specific) activity"/>
    <property type="evidence" value="ECO:0007669"/>
    <property type="project" value="UniProtKB-EC"/>
</dbReference>
<keyword evidence="8" id="KW-1185">Reference proteome</keyword>
<dbReference type="Gene3D" id="3.90.1530.10">
    <property type="entry name" value="Conserved hypothetical protein from pyrococcus furiosus pfu- 392566-001, ParB domain"/>
    <property type="match status" value="1"/>
</dbReference>
<dbReference type="InterPro" id="IPR015840">
    <property type="entry name" value="DNA_MeTrfase_ParB"/>
</dbReference>
<dbReference type="InterPro" id="IPR001091">
    <property type="entry name" value="RM_Methyltransferase"/>
</dbReference>
<dbReference type="GO" id="GO:0008170">
    <property type="term" value="F:N-methyltransferase activity"/>
    <property type="evidence" value="ECO:0007669"/>
    <property type="project" value="InterPro"/>
</dbReference>
<dbReference type="AlphaFoldDB" id="A0A327L0J8"/>
<dbReference type="Gene3D" id="3.40.50.150">
    <property type="entry name" value="Vaccinia Virus protein VP39"/>
    <property type="match status" value="1"/>
</dbReference>
<dbReference type="PROSITE" id="PS00092">
    <property type="entry name" value="N6_MTASE"/>
    <property type="match status" value="1"/>
</dbReference>
<dbReference type="GO" id="GO:0003677">
    <property type="term" value="F:DNA binding"/>
    <property type="evidence" value="ECO:0007669"/>
    <property type="project" value="InterPro"/>
</dbReference>
<dbReference type="SMART" id="SM00470">
    <property type="entry name" value="ParB"/>
    <property type="match status" value="1"/>
</dbReference>
<evidence type="ECO:0000256" key="5">
    <source>
        <dbReference type="RuleBase" id="RU362026"/>
    </source>
</evidence>
<dbReference type="GO" id="GO:0005694">
    <property type="term" value="C:chromosome"/>
    <property type="evidence" value="ECO:0007669"/>
    <property type="project" value="TreeGrafter"/>
</dbReference>
<evidence type="ECO:0000313" key="8">
    <source>
        <dbReference type="Proteomes" id="UP000249130"/>
    </source>
</evidence>
<comment type="similarity">
    <text evidence="1 5">Belongs to the N(4)/N(6)-methyltransferase family.</text>
</comment>
<comment type="catalytic activity">
    <reaction evidence="4">
        <text>a 2'-deoxyadenosine in DNA + S-adenosyl-L-methionine = an N(6)-methyl-2'-deoxyadenosine in DNA + S-adenosyl-L-homocysteine + H(+)</text>
        <dbReference type="Rhea" id="RHEA:15197"/>
        <dbReference type="Rhea" id="RHEA-COMP:12418"/>
        <dbReference type="Rhea" id="RHEA-COMP:12419"/>
        <dbReference type="ChEBI" id="CHEBI:15378"/>
        <dbReference type="ChEBI" id="CHEBI:57856"/>
        <dbReference type="ChEBI" id="CHEBI:59789"/>
        <dbReference type="ChEBI" id="CHEBI:90615"/>
        <dbReference type="ChEBI" id="CHEBI:90616"/>
        <dbReference type="EC" id="2.1.1.72"/>
    </reaction>
</comment>
<dbReference type="GO" id="GO:0007059">
    <property type="term" value="P:chromosome segregation"/>
    <property type="evidence" value="ECO:0007669"/>
    <property type="project" value="TreeGrafter"/>
</dbReference>
<dbReference type="PANTHER" id="PTHR33375">
    <property type="entry name" value="CHROMOSOME-PARTITIONING PROTEIN PARB-RELATED"/>
    <property type="match status" value="1"/>
</dbReference>
<evidence type="ECO:0000256" key="2">
    <source>
        <dbReference type="ARBA" id="ARBA00022603"/>
    </source>
</evidence>
<evidence type="ECO:0000256" key="4">
    <source>
        <dbReference type="ARBA" id="ARBA00047942"/>
    </source>
</evidence>
<dbReference type="InterPro" id="IPR003115">
    <property type="entry name" value="ParB_N"/>
</dbReference>
<accession>A0A327L0J8</accession>
<gene>
    <name evidence="7" type="ORF">CH341_12455</name>
</gene>
<dbReference type="SUPFAM" id="SSF110849">
    <property type="entry name" value="ParB/Sulfiredoxin"/>
    <property type="match status" value="1"/>
</dbReference>
<dbReference type="EMBL" id="NPEX01000070">
    <property type="protein sequence ID" value="RAI43794.1"/>
    <property type="molecule type" value="Genomic_DNA"/>
</dbReference>
<dbReference type="GO" id="GO:0032259">
    <property type="term" value="P:methylation"/>
    <property type="evidence" value="ECO:0007669"/>
    <property type="project" value="UniProtKB-KW"/>
</dbReference>
<dbReference type="Pfam" id="PF01555">
    <property type="entry name" value="N6_N4_Mtase"/>
    <property type="match status" value="1"/>
</dbReference>
<dbReference type="SUPFAM" id="SSF53335">
    <property type="entry name" value="S-adenosyl-L-methionine-dependent methyltransferases"/>
    <property type="match status" value="1"/>
</dbReference>
<keyword evidence="3" id="KW-0808">Transferase</keyword>
<evidence type="ECO:0000259" key="6">
    <source>
        <dbReference type="SMART" id="SM00470"/>
    </source>
</evidence>
<dbReference type="PANTHER" id="PTHR33375:SF1">
    <property type="entry name" value="CHROMOSOME-PARTITIONING PROTEIN PARB-RELATED"/>
    <property type="match status" value="1"/>
</dbReference>
<dbReference type="InterPro" id="IPR029063">
    <property type="entry name" value="SAM-dependent_MTases_sf"/>
</dbReference>
<dbReference type="PIRSF" id="PIRSF036758">
    <property type="entry name" value="Aden_M_ParB"/>
    <property type="match status" value="1"/>
</dbReference>
<evidence type="ECO:0000256" key="3">
    <source>
        <dbReference type="ARBA" id="ARBA00022679"/>
    </source>
</evidence>
<dbReference type="PRINTS" id="PR00508">
    <property type="entry name" value="S21N4MTFRASE"/>
</dbReference>
<dbReference type="OrthoDB" id="7806498at2"/>
<dbReference type="CDD" id="cd16403">
    <property type="entry name" value="ParB_N_like_MT"/>
    <property type="match status" value="1"/>
</dbReference>
<protein>
    <recommendedName>
        <fullName evidence="5">Methyltransferase</fullName>
        <ecNumber evidence="5">2.1.1.-</ecNumber>
    </recommendedName>
</protein>
<dbReference type="InterPro" id="IPR036086">
    <property type="entry name" value="ParB/Sulfiredoxin_sf"/>
</dbReference>
<feature type="domain" description="ParB-like N-terminal" evidence="6">
    <location>
        <begin position="19"/>
        <end position="105"/>
    </location>
</feature>
<dbReference type="RefSeq" id="WP_111419361.1">
    <property type="nucleotide sequence ID" value="NZ_NPEX01000070.1"/>
</dbReference>
<dbReference type="InterPro" id="IPR050336">
    <property type="entry name" value="Chromosome_partition/occlusion"/>
</dbReference>
<dbReference type="Proteomes" id="UP000249130">
    <property type="component" value="Unassembled WGS sequence"/>
</dbReference>
<keyword evidence="2" id="KW-0489">Methyltransferase</keyword>
<dbReference type="EC" id="2.1.1.-" evidence="5"/>